<evidence type="ECO:0000259" key="7">
    <source>
        <dbReference type="Pfam" id="PF02866"/>
    </source>
</evidence>
<dbReference type="PRINTS" id="PR00086">
    <property type="entry name" value="LLDHDRGNASE"/>
</dbReference>
<keyword evidence="2 5" id="KW-0560">Oxidoreductase</keyword>
<proteinExistence type="inferred from homology"/>
<dbReference type="PANTHER" id="PTHR43128">
    <property type="entry name" value="L-2-HYDROXYCARBOXYLATE DEHYDROGENASE (NAD(P)(+))"/>
    <property type="match status" value="1"/>
</dbReference>
<accession>A0A1G9QS04</accession>
<dbReference type="Gene3D" id="3.40.50.720">
    <property type="entry name" value="NAD(P)-binding Rossmann-like Domain"/>
    <property type="match status" value="1"/>
</dbReference>
<name>A0A1G9QS04_9FIRM</name>
<dbReference type="Gene3D" id="3.90.110.10">
    <property type="entry name" value="Lactate dehydrogenase/glycoside hydrolase, family 4, C-terminal"/>
    <property type="match status" value="1"/>
</dbReference>
<dbReference type="Pfam" id="PF00056">
    <property type="entry name" value="Ldh_1_N"/>
    <property type="match status" value="1"/>
</dbReference>
<dbReference type="InterPro" id="IPR015955">
    <property type="entry name" value="Lactate_DH/Glyco_Ohase_4_C"/>
</dbReference>
<dbReference type="InterPro" id="IPR001557">
    <property type="entry name" value="L-lactate/malate_DH"/>
</dbReference>
<evidence type="ECO:0000259" key="6">
    <source>
        <dbReference type="Pfam" id="PF00056"/>
    </source>
</evidence>
<evidence type="ECO:0000256" key="1">
    <source>
        <dbReference type="ARBA" id="ARBA00006054"/>
    </source>
</evidence>
<protein>
    <submittedName>
        <fullName evidence="8">L-lactate dehydrogenase</fullName>
    </submittedName>
</protein>
<dbReference type="Pfam" id="PF02866">
    <property type="entry name" value="Ldh_1_C"/>
    <property type="match status" value="1"/>
</dbReference>
<dbReference type="SUPFAM" id="SSF56327">
    <property type="entry name" value="LDH C-terminal domain-like"/>
    <property type="match status" value="1"/>
</dbReference>
<dbReference type="RefSeq" id="WP_091647494.1">
    <property type="nucleotide sequence ID" value="NZ_FNHQ01000002.1"/>
</dbReference>
<organism evidence="8 9">
    <name type="scientific">Megasphaera paucivorans</name>
    <dbReference type="NCBI Taxonomy" id="349095"/>
    <lineage>
        <taxon>Bacteria</taxon>
        <taxon>Bacillati</taxon>
        <taxon>Bacillota</taxon>
        <taxon>Negativicutes</taxon>
        <taxon>Veillonellales</taxon>
        <taxon>Veillonellaceae</taxon>
        <taxon>Megasphaera</taxon>
    </lineage>
</organism>
<evidence type="ECO:0000256" key="2">
    <source>
        <dbReference type="ARBA" id="ARBA00023002"/>
    </source>
</evidence>
<feature type="active site" description="Proton acceptor" evidence="3">
    <location>
        <position position="179"/>
    </location>
</feature>
<dbReference type="GO" id="GO:0004459">
    <property type="term" value="F:L-lactate dehydrogenase (NAD+) activity"/>
    <property type="evidence" value="ECO:0007669"/>
    <property type="project" value="InterPro"/>
</dbReference>
<dbReference type="AlphaFoldDB" id="A0A1G9QS04"/>
<feature type="domain" description="Lactate/malate dehydrogenase N-terminal" evidence="6">
    <location>
        <begin position="8"/>
        <end position="146"/>
    </location>
</feature>
<sequence length="320" mass="34703">MIVKKRTVGVIGMGHVGAHVAFTLGMMGIADDILICDKNEDKLCSERQDLMDAVQFMPHRVTYSIAGYEELGNCDVIVNCVGDITLVATGSRDDEMKFTAAQVADYIPKVMKGGFNGIFVNITNPCDVITYLIQKLSGLPKNQVLGTGTGLDTSRLVSAISQQTGIEQSSFTAFMMGEHGDSQMVPWSFVSFSGKSLNEMERDPKFTLNREDTKNLAIRGGWITYKGKHCTEYGICSTAANIVKSILHNQGKVMAASVPFQGEYGEQDIYCGCPAVIGANGVQHIVEYPLPADEMAEFKTCCAKIRGNIAKAEDLLGKGK</sequence>
<dbReference type="PIRSF" id="PIRSF000102">
    <property type="entry name" value="Lac_mal_DH"/>
    <property type="match status" value="1"/>
</dbReference>
<dbReference type="STRING" id="349095.SAMN05660299_00261"/>
<evidence type="ECO:0000313" key="8">
    <source>
        <dbReference type="EMBL" id="SDM13809.1"/>
    </source>
</evidence>
<reference evidence="8 9" key="1">
    <citation type="submission" date="2016-10" db="EMBL/GenBank/DDBJ databases">
        <authorList>
            <person name="de Groot N.N."/>
        </authorList>
    </citation>
    <scope>NUCLEOTIDE SEQUENCE [LARGE SCALE GENOMIC DNA]</scope>
    <source>
        <strain evidence="8 9">DSM 16981</strain>
    </source>
</reference>
<feature type="binding site" evidence="4">
    <location>
        <position position="37"/>
    </location>
    <ligand>
        <name>NAD(+)</name>
        <dbReference type="ChEBI" id="CHEBI:57540"/>
    </ligand>
</feature>
<dbReference type="InterPro" id="IPR018177">
    <property type="entry name" value="L-lactate_DH_AS"/>
</dbReference>
<dbReference type="EMBL" id="FNHQ01000002">
    <property type="protein sequence ID" value="SDM13809.1"/>
    <property type="molecule type" value="Genomic_DNA"/>
</dbReference>
<evidence type="ECO:0000256" key="3">
    <source>
        <dbReference type="PIRSR" id="PIRSR000102-1"/>
    </source>
</evidence>
<dbReference type="InterPro" id="IPR022383">
    <property type="entry name" value="Lactate/malate_DH_C"/>
</dbReference>
<keyword evidence="9" id="KW-1185">Reference proteome</keyword>
<dbReference type="Proteomes" id="UP000199309">
    <property type="component" value="Unassembled WGS sequence"/>
</dbReference>
<feature type="binding site" evidence="4">
    <location>
        <begin position="122"/>
        <end position="124"/>
    </location>
    <ligand>
        <name>NAD(+)</name>
        <dbReference type="ChEBI" id="CHEBI:57540"/>
    </ligand>
</feature>
<dbReference type="GO" id="GO:0006089">
    <property type="term" value="P:lactate metabolic process"/>
    <property type="evidence" value="ECO:0007669"/>
    <property type="project" value="TreeGrafter"/>
</dbReference>
<dbReference type="PROSITE" id="PS00064">
    <property type="entry name" value="L_LDH"/>
    <property type="match status" value="1"/>
</dbReference>
<gene>
    <name evidence="8" type="ORF">SAMN05660299_00261</name>
</gene>
<dbReference type="InterPro" id="IPR001236">
    <property type="entry name" value="Lactate/malate_DH_N"/>
</dbReference>
<dbReference type="SUPFAM" id="SSF51735">
    <property type="entry name" value="NAD(P)-binding Rossmann-fold domains"/>
    <property type="match status" value="1"/>
</dbReference>
<comment type="similarity">
    <text evidence="1">Belongs to the LDH/MDH superfamily. LDH family.</text>
</comment>
<feature type="binding site" evidence="4">
    <location>
        <begin position="12"/>
        <end position="17"/>
    </location>
    <ligand>
        <name>NAD(+)</name>
        <dbReference type="ChEBI" id="CHEBI:57540"/>
    </ligand>
</feature>
<feature type="domain" description="Lactate/malate dehydrogenase C-terminal" evidence="7">
    <location>
        <begin position="149"/>
        <end position="314"/>
    </location>
</feature>
<evidence type="ECO:0000256" key="5">
    <source>
        <dbReference type="RuleBase" id="RU003369"/>
    </source>
</evidence>
<dbReference type="PANTHER" id="PTHR43128:SF31">
    <property type="entry name" value="L-LACTATE DEHYDROGENASE"/>
    <property type="match status" value="1"/>
</dbReference>
<dbReference type="InterPro" id="IPR036291">
    <property type="entry name" value="NAD(P)-bd_dom_sf"/>
</dbReference>
<keyword evidence="4" id="KW-0520">NAD</keyword>
<evidence type="ECO:0000313" key="9">
    <source>
        <dbReference type="Proteomes" id="UP000199309"/>
    </source>
</evidence>
<evidence type="ECO:0000256" key="4">
    <source>
        <dbReference type="PIRSR" id="PIRSR000102-3"/>
    </source>
</evidence>
<dbReference type="OrthoDB" id="9802969at2"/>